<organism evidence="4 5">
    <name type="scientific">Anaeromyxobacter dehalogenans (strain ATCC BAA-258 / DSM 21875 / 2CP-1)</name>
    <dbReference type="NCBI Taxonomy" id="455488"/>
    <lineage>
        <taxon>Bacteria</taxon>
        <taxon>Pseudomonadati</taxon>
        <taxon>Myxococcota</taxon>
        <taxon>Myxococcia</taxon>
        <taxon>Myxococcales</taxon>
        <taxon>Cystobacterineae</taxon>
        <taxon>Anaeromyxobacteraceae</taxon>
        <taxon>Anaeromyxobacter</taxon>
    </lineage>
</organism>
<dbReference type="SFLD" id="SFLDG01150">
    <property type="entry name" value="Main.1:_Beta-like"/>
    <property type="match status" value="1"/>
</dbReference>
<dbReference type="SFLD" id="SFLDG00358">
    <property type="entry name" value="Main_(cytGST)"/>
    <property type="match status" value="1"/>
</dbReference>
<dbReference type="Gene3D" id="3.40.30.10">
    <property type="entry name" value="Glutaredoxin"/>
    <property type="match status" value="1"/>
</dbReference>
<reference evidence="4" key="1">
    <citation type="submission" date="2009-01" db="EMBL/GenBank/DDBJ databases">
        <title>Complete sequence of Anaeromyxobacter dehalogenans 2CP-1.</title>
        <authorList>
            <consortium name="US DOE Joint Genome Institute"/>
            <person name="Lucas S."/>
            <person name="Copeland A."/>
            <person name="Lapidus A."/>
            <person name="Glavina del Rio T."/>
            <person name="Dalin E."/>
            <person name="Tice H."/>
            <person name="Bruce D."/>
            <person name="Goodwin L."/>
            <person name="Pitluck S."/>
            <person name="Saunders E."/>
            <person name="Brettin T."/>
            <person name="Detter J.C."/>
            <person name="Han C."/>
            <person name="Larimer F."/>
            <person name="Land M."/>
            <person name="Hauser L."/>
            <person name="Kyrpides N."/>
            <person name="Ovchinnikova G."/>
            <person name="Beliaev A.S."/>
            <person name="Richardson P."/>
        </authorList>
    </citation>
    <scope>NUCLEOTIDE SEQUENCE</scope>
    <source>
        <strain evidence="4">2CP-1</strain>
    </source>
</reference>
<evidence type="ECO:0000313" key="4">
    <source>
        <dbReference type="EMBL" id="ACL66857.1"/>
    </source>
</evidence>
<dbReference type="HOGENOM" id="CLU_011226_6_4_7"/>
<dbReference type="InterPro" id="IPR040079">
    <property type="entry name" value="Glutathione_S-Trfase"/>
</dbReference>
<dbReference type="InterPro" id="IPR010987">
    <property type="entry name" value="Glutathione-S-Trfase_C-like"/>
</dbReference>
<feature type="domain" description="GST N-terminal" evidence="2">
    <location>
        <begin position="1"/>
        <end position="79"/>
    </location>
</feature>
<dbReference type="GO" id="GO:0016740">
    <property type="term" value="F:transferase activity"/>
    <property type="evidence" value="ECO:0007669"/>
    <property type="project" value="UniProtKB-KW"/>
</dbReference>
<dbReference type="SUPFAM" id="SSF47616">
    <property type="entry name" value="GST C-terminal domain-like"/>
    <property type="match status" value="1"/>
</dbReference>
<dbReference type="KEGG" id="acp:A2cp1_3527"/>
<dbReference type="EMBL" id="CP001359">
    <property type="protein sequence ID" value="ACL66857.1"/>
    <property type="molecule type" value="Genomic_DNA"/>
</dbReference>
<accession>B8J5J5</accession>
<dbReference type="InterPro" id="IPR036249">
    <property type="entry name" value="Thioredoxin-like_sf"/>
</dbReference>
<dbReference type="PANTHER" id="PTHR44051">
    <property type="entry name" value="GLUTATHIONE S-TRANSFERASE-RELATED"/>
    <property type="match status" value="1"/>
</dbReference>
<dbReference type="PROSITE" id="PS50404">
    <property type="entry name" value="GST_NTER"/>
    <property type="match status" value="1"/>
</dbReference>
<dbReference type="PROSITE" id="PS50405">
    <property type="entry name" value="GST_CTER"/>
    <property type="match status" value="1"/>
</dbReference>
<protein>
    <submittedName>
        <fullName evidence="4">Glutathione S-transferase domain protein</fullName>
    </submittedName>
</protein>
<dbReference type="SFLD" id="SFLDS00019">
    <property type="entry name" value="Glutathione_Transferase_(cytos"/>
    <property type="match status" value="1"/>
</dbReference>
<dbReference type="CDD" id="cd03046">
    <property type="entry name" value="GST_N_GTT1_like"/>
    <property type="match status" value="1"/>
</dbReference>
<dbReference type="Proteomes" id="UP000007089">
    <property type="component" value="Chromosome"/>
</dbReference>
<dbReference type="RefSeq" id="WP_015934647.1">
    <property type="nucleotide sequence ID" value="NC_011891.1"/>
</dbReference>
<evidence type="ECO:0000259" key="3">
    <source>
        <dbReference type="PROSITE" id="PS50405"/>
    </source>
</evidence>
<proteinExistence type="inferred from homology"/>
<dbReference type="PANTHER" id="PTHR44051:SF8">
    <property type="entry name" value="GLUTATHIONE S-TRANSFERASE GSTA"/>
    <property type="match status" value="1"/>
</dbReference>
<dbReference type="CDD" id="cd03207">
    <property type="entry name" value="GST_C_8"/>
    <property type="match status" value="1"/>
</dbReference>
<dbReference type="Gene3D" id="1.20.1050.10">
    <property type="match status" value="1"/>
</dbReference>
<dbReference type="SUPFAM" id="SSF52833">
    <property type="entry name" value="Thioredoxin-like"/>
    <property type="match status" value="1"/>
</dbReference>
<name>B8J5J5_ANAD2</name>
<dbReference type="InterPro" id="IPR004046">
    <property type="entry name" value="GST_C"/>
</dbReference>
<dbReference type="Pfam" id="PF02798">
    <property type="entry name" value="GST_N"/>
    <property type="match status" value="1"/>
</dbReference>
<dbReference type="AlphaFoldDB" id="B8J5J5"/>
<gene>
    <name evidence="4" type="ordered locus">A2cp1_3527</name>
</gene>
<dbReference type="InterPro" id="IPR036282">
    <property type="entry name" value="Glutathione-S-Trfase_C_sf"/>
</dbReference>
<feature type="domain" description="GST C-terminal" evidence="3">
    <location>
        <begin position="85"/>
        <end position="201"/>
    </location>
</feature>
<evidence type="ECO:0000259" key="2">
    <source>
        <dbReference type="PROSITE" id="PS50404"/>
    </source>
</evidence>
<dbReference type="InterPro" id="IPR004045">
    <property type="entry name" value="Glutathione_S-Trfase_N"/>
</dbReference>
<dbReference type="Pfam" id="PF00043">
    <property type="entry name" value="GST_C"/>
    <property type="match status" value="1"/>
</dbReference>
<comment type="similarity">
    <text evidence="1">Belongs to the GST superfamily.</text>
</comment>
<evidence type="ECO:0000313" key="5">
    <source>
        <dbReference type="Proteomes" id="UP000007089"/>
    </source>
</evidence>
<evidence type="ECO:0000256" key="1">
    <source>
        <dbReference type="RuleBase" id="RU003494"/>
    </source>
</evidence>
<sequence>MKLYYAPRTRATRPRWLLEEMGVPYELVRLDRAAGALRTPEHLARHPMGRVPVLEDGDARLFESAAICLWLAERFPEKGMLPPAGTPGRALTYQWLFFAMDELEPPLEALHGLLRPPEGERDAAAIEAQKARFLEGARVLDLALRGRPFLAGDAFGVADLVTGAVASWGKALVGGIDGMPALAAWLAGVKARPAWKRAIAD</sequence>
<keyword evidence="5" id="KW-1185">Reference proteome</keyword>